<reference evidence="1" key="1">
    <citation type="journal article" date="2019" name="Sci. Rep.">
        <title>Draft genome of Tanacetum cinerariifolium, the natural source of mosquito coil.</title>
        <authorList>
            <person name="Yamashiro T."/>
            <person name="Shiraishi A."/>
            <person name="Satake H."/>
            <person name="Nakayama K."/>
        </authorList>
    </citation>
    <scope>NUCLEOTIDE SEQUENCE</scope>
</reference>
<comment type="caution">
    <text evidence="1">The sequence shown here is derived from an EMBL/GenBank/DDBJ whole genome shotgun (WGS) entry which is preliminary data.</text>
</comment>
<sequence length="138" mass="16507">MNQTPLQELRETSNSTDLAKMWTVMMDRELVRDNDIVRRLVEDATEFQASLNTRQEIMNEAAIYKNTKMKEKSVAFFREQQDQDLKFIRDISSKISETQLRIFEKIEFVDYMKKLYVVLIINYINDDQTKVTHLYLVI</sequence>
<proteinExistence type="predicted"/>
<gene>
    <name evidence="1" type="ORF">Tci_583757</name>
</gene>
<protein>
    <submittedName>
        <fullName evidence="1">Uncharacterized protein</fullName>
    </submittedName>
</protein>
<accession>A0A699J4W4</accession>
<organism evidence="1">
    <name type="scientific">Tanacetum cinerariifolium</name>
    <name type="common">Dalmatian daisy</name>
    <name type="synonym">Chrysanthemum cinerariifolium</name>
    <dbReference type="NCBI Taxonomy" id="118510"/>
    <lineage>
        <taxon>Eukaryota</taxon>
        <taxon>Viridiplantae</taxon>
        <taxon>Streptophyta</taxon>
        <taxon>Embryophyta</taxon>
        <taxon>Tracheophyta</taxon>
        <taxon>Spermatophyta</taxon>
        <taxon>Magnoliopsida</taxon>
        <taxon>eudicotyledons</taxon>
        <taxon>Gunneridae</taxon>
        <taxon>Pentapetalae</taxon>
        <taxon>asterids</taxon>
        <taxon>campanulids</taxon>
        <taxon>Asterales</taxon>
        <taxon>Asteraceae</taxon>
        <taxon>Asteroideae</taxon>
        <taxon>Anthemideae</taxon>
        <taxon>Anthemidinae</taxon>
        <taxon>Tanacetum</taxon>
    </lineage>
</organism>
<dbReference type="EMBL" id="BKCJ010371594">
    <property type="protein sequence ID" value="GFA11785.1"/>
    <property type="molecule type" value="Genomic_DNA"/>
</dbReference>
<name>A0A699J4W4_TANCI</name>
<dbReference type="AlphaFoldDB" id="A0A699J4W4"/>
<evidence type="ECO:0000313" key="1">
    <source>
        <dbReference type="EMBL" id="GFA11785.1"/>
    </source>
</evidence>